<dbReference type="EMBL" id="CAKOGP040001814">
    <property type="protein sequence ID" value="CAJ1952877.1"/>
    <property type="molecule type" value="Genomic_DNA"/>
</dbReference>
<keyword evidence="2" id="KW-1185">Reference proteome</keyword>
<sequence>MDFMVIAAPAIAAMQERSDILGGRPEDRKARVHSLHPLQEKLMQNLFSVDCKLGIETKQEIPHPYPLQQKLMRKIFSATATETGSEIPQVVITDPRPLRQQPEPRVKISLRRRITESATYTWQLEMTEESPFVFEEVL</sequence>
<proteinExistence type="predicted"/>
<reference evidence="1" key="1">
    <citation type="submission" date="2023-08" db="EMBL/GenBank/DDBJ databases">
        <authorList>
            <person name="Audoor S."/>
            <person name="Bilcke G."/>
        </authorList>
    </citation>
    <scope>NUCLEOTIDE SEQUENCE</scope>
</reference>
<evidence type="ECO:0000313" key="2">
    <source>
        <dbReference type="Proteomes" id="UP001295423"/>
    </source>
</evidence>
<organism evidence="1 2">
    <name type="scientific">Cylindrotheca closterium</name>
    <dbReference type="NCBI Taxonomy" id="2856"/>
    <lineage>
        <taxon>Eukaryota</taxon>
        <taxon>Sar</taxon>
        <taxon>Stramenopiles</taxon>
        <taxon>Ochrophyta</taxon>
        <taxon>Bacillariophyta</taxon>
        <taxon>Bacillariophyceae</taxon>
        <taxon>Bacillariophycidae</taxon>
        <taxon>Bacillariales</taxon>
        <taxon>Bacillariaceae</taxon>
        <taxon>Cylindrotheca</taxon>
    </lineage>
</organism>
<name>A0AAD2JI38_9STRA</name>
<accession>A0AAD2JI38</accession>
<dbReference type="AlphaFoldDB" id="A0AAD2JI38"/>
<comment type="caution">
    <text evidence="1">The sequence shown here is derived from an EMBL/GenBank/DDBJ whole genome shotgun (WGS) entry which is preliminary data.</text>
</comment>
<gene>
    <name evidence="1" type="ORF">CYCCA115_LOCUS13761</name>
</gene>
<dbReference type="Proteomes" id="UP001295423">
    <property type="component" value="Unassembled WGS sequence"/>
</dbReference>
<evidence type="ECO:0000313" key="1">
    <source>
        <dbReference type="EMBL" id="CAJ1952877.1"/>
    </source>
</evidence>
<protein>
    <submittedName>
        <fullName evidence="1">Uncharacterized protein</fullName>
    </submittedName>
</protein>